<sequence length="179" mass="19911">MASNVILTSVQEQEQSFPDQTIPQPVHTPNPRSVIPDGIILANLTAFLPTNDPNLVPNPLDALNEDILDDMEAENNVDLYLNLHNIEDIEMSSDSTKRRGLKMERRPPLRLPNLCTGPCVDVKLYSKYSSSSFALVIGKKSFVGSPNILWRERSKWRAIPSTPPRPVSKLPSGLINLLS</sequence>
<organism evidence="2 3">
    <name type="scientific">Carnegiea gigantea</name>
    <dbReference type="NCBI Taxonomy" id="171969"/>
    <lineage>
        <taxon>Eukaryota</taxon>
        <taxon>Viridiplantae</taxon>
        <taxon>Streptophyta</taxon>
        <taxon>Embryophyta</taxon>
        <taxon>Tracheophyta</taxon>
        <taxon>Spermatophyta</taxon>
        <taxon>Magnoliopsida</taxon>
        <taxon>eudicotyledons</taxon>
        <taxon>Gunneridae</taxon>
        <taxon>Pentapetalae</taxon>
        <taxon>Caryophyllales</taxon>
        <taxon>Cactineae</taxon>
        <taxon>Cactaceae</taxon>
        <taxon>Cactoideae</taxon>
        <taxon>Echinocereeae</taxon>
        <taxon>Carnegiea</taxon>
    </lineage>
</organism>
<feature type="region of interest" description="Disordered" evidence="1">
    <location>
        <begin position="1"/>
        <end position="28"/>
    </location>
</feature>
<reference evidence="2" key="1">
    <citation type="submission" date="2022-04" db="EMBL/GenBank/DDBJ databases">
        <title>Carnegiea gigantea Genome sequencing and assembly v2.</title>
        <authorList>
            <person name="Copetti D."/>
            <person name="Sanderson M.J."/>
            <person name="Burquez A."/>
            <person name="Wojciechowski M.F."/>
        </authorList>
    </citation>
    <scope>NUCLEOTIDE SEQUENCE</scope>
    <source>
        <strain evidence="2">SGP5-SGP5p</strain>
        <tissue evidence="2">Aerial part</tissue>
    </source>
</reference>
<gene>
    <name evidence="2" type="ORF">Cgig2_029900</name>
</gene>
<name>A0A9Q1GLX2_9CARY</name>
<dbReference type="Proteomes" id="UP001153076">
    <property type="component" value="Unassembled WGS sequence"/>
</dbReference>
<comment type="caution">
    <text evidence="2">The sequence shown here is derived from an EMBL/GenBank/DDBJ whole genome shotgun (WGS) entry which is preliminary data.</text>
</comment>
<evidence type="ECO:0000313" key="3">
    <source>
        <dbReference type="Proteomes" id="UP001153076"/>
    </source>
</evidence>
<keyword evidence="3" id="KW-1185">Reference proteome</keyword>
<evidence type="ECO:0000313" key="2">
    <source>
        <dbReference type="EMBL" id="KAJ8421584.1"/>
    </source>
</evidence>
<accession>A0A9Q1GLX2</accession>
<proteinExistence type="predicted"/>
<dbReference type="AlphaFoldDB" id="A0A9Q1GLX2"/>
<evidence type="ECO:0000256" key="1">
    <source>
        <dbReference type="SAM" id="MobiDB-lite"/>
    </source>
</evidence>
<dbReference type="EMBL" id="JAKOGI010002652">
    <property type="protein sequence ID" value="KAJ8421584.1"/>
    <property type="molecule type" value="Genomic_DNA"/>
</dbReference>
<protein>
    <submittedName>
        <fullName evidence="2">Uncharacterized protein</fullName>
    </submittedName>
</protein>
<feature type="compositionally biased region" description="Polar residues" evidence="1">
    <location>
        <begin position="1"/>
        <end position="23"/>
    </location>
</feature>